<gene>
    <name evidence="4" type="ORF">DdX_15554</name>
</gene>
<evidence type="ECO:0000313" key="4">
    <source>
        <dbReference type="EMBL" id="KAI1702288.1"/>
    </source>
</evidence>
<dbReference type="EMBL" id="JAKKPZ010000101">
    <property type="protein sequence ID" value="KAI1702288.1"/>
    <property type="molecule type" value="Genomic_DNA"/>
</dbReference>
<keyword evidence="4" id="KW-0722">Serine protease inhibitor</keyword>
<keyword evidence="5" id="KW-1185">Reference proteome</keyword>
<name>A0AAD4MS01_9BILA</name>
<sequence length="496" mass="57320">MTFIGTARRWLSRIRNRFASRTARRSRNYEESSEDTEDSAENPIIDCNHMAEIEAKSGPEKLKNRAMIEASNDFAAKFLREFFASGSCMCISPISISFVLAMSLAGAKGETEAEILKLLGKGCSVKEVEAFFVDIKTVFQLLSELEILHDANRIYFDLSLQLLDTYKEKVTRLYGEDAFSLLDFKDSDGTVKKINSLVEEITKGNLKDVLTADQVRNCRMILLNALDFRGKWQTEFNRSENATSEFRLLNGTTKKAEFMTDYRKSFWCFYCENDEMQRICLPYKNGYLKEDGEWDYEKNKDVGEIAMYLFLPRKRKGLPKLVENLTGKKLLKWLRMMPLENYRQRSPTVCDIVYEVHIKVPKFTIRSDLHVEDALEKNGLEHYFTENADFSGATNARLQDFTHKSSFIHKTFIKTDECGTEASAVSYKTYHDYASMAPPKIPVKYVYKNFHANRPFLYAIVSRKQHVLFIGTVMDVDEKIEAEFEDTDVDENTNQI</sequence>
<dbReference type="SUPFAM" id="SSF56574">
    <property type="entry name" value="Serpins"/>
    <property type="match status" value="1"/>
</dbReference>
<dbReference type="InterPro" id="IPR042178">
    <property type="entry name" value="Serpin_sf_1"/>
</dbReference>
<dbReference type="Pfam" id="PF00079">
    <property type="entry name" value="Serpin"/>
    <property type="match status" value="1"/>
</dbReference>
<dbReference type="CDD" id="cd00172">
    <property type="entry name" value="serpin"/>
    <property type="match status" value="1"/>
</dbReference>
<dbReference type="InterPro" id="IPR036186">
    <property type="entry name" value="Serpin_sf"/>
</dbReference>
<comment type="caution">
    <text evidence="4">The sequence shown here is derived from an EMBL/GenBank/DDBJ whole genome shotgun (WGS) entry which is preliminary data.</text>
</comment>
<dbReference type="Proteomes" id="UP001201812">
    <property type="component" value="Unassembled WGS sequence"/>
</dbReference>
<dbReference type="GO" id="GO:0005615">
    <property type="term" value="C:extracellular space"/>
    <property type="evidence" value="ECO:0007669"/>
    <property type="project" value="InterPro"/>
</dbReference>
<evidence type="ECO:0000313" key="5">
    <source>
        <dbReference type="Proteomes" id="UP001201812"/>
    </source>
</evidence>
<feature type="domain" description="Serpin" evidence="3">
    <location>
        <begin position="76"/>
        <end position="476"/>
    </location>
</feature>
<dbReference type="Gene3D" id="3.30.497.10">
    <property type="entry name" value="Antithrombin, subunit I, domain 2"/>
    <property type="match status" value="1"/>
</dbReference>
<keyword evidence="4" id="KW-0646">Protease inhibitor</keyword>
<evidence type="ECO:0000256" key="2">
    <source>
        <dbReference type="RuleBase" id="RU000411"/>
    </source>
</evidence>
<reference evidence="4" key="1">
    <citation type="submission" date="2022-01" db="EMBL/GenBank/DDBJ databases">
        <title>Genome Sequence Resource for Two Populations of Ditylenchus destructor, the Migratory Endoparasitic Phytonematode.</title>
        <authorList>
            <person name="Zhang H."/>
            <person name="Lin R."/>
            <person name="Xie B."/>
        </authorList>
    </citation>
    <scope>NUCLEOTIDE SEQUENCE</scope>
    <source>
        <strain evidence="4">BazhouSP</strain>
    </source>
</reference>
<proteinExistence type="inferred from homology"/>
<dbReference type="InterPro" id="IPR023795">
    <property type="entry name" value="Serpin_CS"/>
</dbReference>
<dbReference type="GO" id="GO:0004867">
    <property type="term" value="F:serine-type endopeptidase inhibitor activity"/>
    <property type="evidence" value="ECO:0007669"/>
    <property type="project" value="UniProtKB-KW"/>
</dbReference>
<dbReference type="AlphaFoldDB" id="A0AAD4MS01"/>
<protein>
    <submittedName>
        <fullName evidence="4">Serpin (Serine protease inhibitor) domain-containing protein</fullName>
    </submittedName>
</protein>
<dbReference type="PROSITE" id="PS00284">
    <property type="entry name" value="SERPIN"/>
    <property type="match status" value="1"/>
</dbReference>
<dbReference type="InterPro" id="IPR000215">
    <property type="entry name" value="Serpin_fam"/>
</dbReference>
<dbReference type="PANTHER" id="PTHR11461:SF211">
    <property type="entry name" value="GH10112P-RELATED"/>
    <property type="match status" value="1"/>
</dbReference>
<evidence type="ECO:0000256" key="1">
    <source>
        <dbReference type="ARBA" id="ARBA00009500"/>
    </source>
</evidence>
<evidence type="ECO:0000259" key="3">
    <source>
        <dbReference type="SMART" id="SM00093"/>
    </source>
</evidence>
<accession>A0AAD4MS01</accession>
<dbReference type="SMART" id="SM00093">
    <property type="entry name" value="SERPIN"/>
    <property type="match status" value="1"/>
</dbReference>
<organism evidence="4 5">
    <name type="scientific">Ditylenchus destructor</name>
    <dbReference type="NCBI Taxonomy" id="166010"/>
    <lineage>
        <taxon>Eukaryota</taxon>
        <taxon>Metazoa</taxon>
        <taxon>Ecdysozoa</taxon>
        <taxon>Nematoda</taxon>
        <taxon>Chromadorea</taxon>
        <taxon>Rhabditida</taxon>
        <taxon>Tylenchina</taxon>
        <taxon>Tylenchomorpha</taxon>
        <taxon>Sphaerularioidea</taxon>
        <taxon>Anguinidae</taxon>
        <taxon>Anguininae</taxon>
        <taxon>Ditylenchus</taxon>
    </lineage>
</organism>
<dbReference type="Gene3D" id="2.30.39.10">
    <property type="entry name" value="Alpha-1-antitrypsin, domain 1"/>
    <property type="match status" value="1"/>
</dbReference>
<dbReference type="PANTHER" id="PTHR11461">
    <property type="entry name" value="SERINE PROTEASE INHIBITOR, SERPIN"/>
    <property type="match status" value="1"/>
</dbReference>
<comment type="similarity">
    <text evidence="1 2">Belongs to the serpin family.</text>
</comment>
<dbReference type="InterPro" id="IPR023796">
    <property type="entry name" value="Serpin_dom"/>
</dbReference>
<dbReference type="InterPro" id="IPR042185">
    <property type="entry name" value="Serpin_sf_2"/>
</dbReference>